<dbReference type="InterPro" id="IPR036259">
    <property type="entry name" value="MFS_trans_sf"/>
</dbReference>
<evidence type="ECO:0000313" key="6">
    <source>
        <dbReference type="EMBL" id="THF55070.1"/>
    </source>
</evidence>
<protein>
    <submittedName>
        <fullName evidence="6">MFS transporter</fullName>
    </submittedName>
</protein>
<keyword evidence="2 4" id="KW-1133">Transmembrane helix</keyword>
<feature type="transmembrane region" description="Helical" evidence="4">
    <location>
        <begin position="377"/>
        <end position="395"/>
    </location>
</feature>
<feature type="transmembrane region" description="Helical" evidence="4">
    <location>
        <begin position="310"/>
        <end position="332"/>
    </location>
</feature>
<dbReference type="Gene3D" id="1.20.1250.20">
    <property type="entry name" value="MFS general substrate transporter like domains"/>
    <property type="match status" value="2"/>
</dbReference>
<dbReference type="Pfam" id="PF07690">
    <property type="entry name" value="MFS_1"/>
    <property type="match status" value="1"/>
</dbReference>
<proteinExistence type="predicted"/>
<feature type="transmembrane region" description="Helical" evidence="4">
    <location>
        <begin position="286"/>
        <end position="304"/>
    </location>
</feature>
<keyword evidence="3 4" id="KW-0472">Membrane</keyword>
<feature type="transmembrane region" description="Helical" evidence="4">
    <location>
        <begin position="254"/>
        <end position="274"/>
    </location>
</feature>
<accession>A0ABY2Q4C0</accession>
<dbReference type="SUPFAM" id="SSF103473">
    <property type="entry name" value="MFS general substrate transporter"/>
    <property type="match status" value="1"/>
</dbReference>
<gene>
    <name evidence="6" type="ORF">E6C48_19415</name>
</gene>
<dbReference type="RefSeq" id="WP_136359842.1">
    <property type="nucleotide sequence ID" value="NZ_SSNY01000013.1"/>
</dbReference>
<keyword evidence="1 4" id="KW-0812">Transmembrane</keyword>
<feature type="transmembrane region" description="Helical" evidence="4">
    <location>
        <begin position="167"/>
        <end position="188"/>
    </location>
</feature>
<feature type="domain" description="Major facilitator superfamily (MFS) profile" evidence="5">
    <location>
        <begin position="11"/>
        <end position="399"/>
    </location>
</feature>
<sequence>MLNFMRDNGRWLSGGFLLMLFSSFGQTFFIGMSGNDLRAAFDLSGGAFGGIYMLATLASAMTLPWLGRTLDVMPGWKVARFTIPALAFACVLLAVAPNVAVLTLSLYLLRLFGQGMMTETAFTETGRWFVANRGRAMAVIVQGSQTGTALLPMIVVLVHGWSGDWRAVWFASAAVLMLVGLPAIVGLMRVERVPQSTEAKSLTARTARDWTRGEVIRDPMLYLLLAGVLAPSFIATVIFFHQGYLIETRHYDPLAFAAAFTVMSLVTVGFSFVSGALIDRFGSLNLLPYSLLPLAASAAVAGLVTPVWGVYVFMFLLGISNGLTSTLFGALWPEVYGLANLGGIRAITVSAMVLSSALGPGITGALIDQGIPLPTQMLWMAAWCVLASVVLAMAAKKIGLREAVARMPALQGN</sequence>
<organism evidence="6 7">
    <name type="scientific">Ollibium composti</name>
    <dbReference type="NCBI Taxonomy" id="2675109"/>
    <lineage>
        <taxon>Bacteria</taxon>
        <taxon>Pseudomonadati</taxon>
        <taxon>Pseudomonadota</taxon>
        <taxon>Alphaproteobacteria</taxon>
        <taxon>Hyphomicrobiales</taxon>
        <taxon>Phyllobacteriaceae</taxon>
        <taxon>Ollibium</taxon>
    </lineage>
</organism>
<dbReference type="InterPro" id="IPR050327">
    <property type="entry name" value="Proton-linked_MCT"/>
</dbReference>
<evidence type="ECO:0000256" key="4">
    <source>
        <dbReference type="SAM" id="Phobius"/>
    </source>
</evidence>
<comment type="caution">
    <text evidence="6">The sequence shown here is derived from an EMBL/GenBank/DDBJ whole genome shotgun (WGS) entry which is preliminary data.</text>
</comment>
<evidence type="ECO:0000256" key="3">
    <source>
        <dbReference type="ARBA" id="ARBA00023136"/>
    </source>
</evidence>
<evidence type="ECO:0000256" key="1">
    <source>
        <dbReference type="ARBA" id="ARBA00022692"/>
    </source>
</evidence>
<dbReference type="PANTHER" id="PTHR11360">
    <property type="entry name" value="MONOCARBOXYLATE TRANSPORTER"/>
    <property type="match status" value="1"/>
</dbReference>
<dbReference type="PANTHER" id="PTHR11360:SF308">
    <property type="entry name" value="BLL3089 PROTEIN"/>
    <property type="match status" value="1"/>
</dbReference>
<keyword evidence="7" id="KW-1185">Reference proteome</keyword>
<feature type="transmembrane region" description="Helical" evidence="4">
    <location>
        <begin position="43"/>
        <end position="66"/>
    </location>
</feature>
<dbReference type="PROSITE" id="PS50850">
    <property type="entry name" value="MFS"/>
    <property type="match status" value="1"/>
</dbReference>
<dbReference type="EMBL" id="SSNY01000013">
    <property type="protein sequence ID" value="THF55070.1"/>
    <property type="molecule type" value="Genomic_DNA"/>
</dbReference>
<evidence type="ECO:0000313" key="7">
    <source>
        <dbReference type="Proteomes" id="UP000306441"/>
    </source>
</evidence>
<feature type="transmembrane region" description="Helical" evidence="4">
    <location>
        <begin position="221"/>
        <end position="242"/>
    </location>
</feature>
<reference evidence="6 7" key="1">
    <citation type="submission" date="2019-04" db="EMBL/GenBank/DDBJ databases">
        <title>Mesorhizobium composti sp. nov., isolated from compost.</title>
        <authorList>
            <person name="Lin S.-Y."/>
            <person name="Hameed A."/>
            <person name="Hsieh Y.-T."/>
            <person name="Young C.-C."/>
        </authorList>
    </citation>
    <scope>NUCLEOTIDE SEQUENCE [LARGE SCALE GENOMIC DNA]</scope>
    <source>
        <strain evidence="6 7">CC-YTH430</strain>
    </source>
</reference>
<feature type="transmembrane region" description="Helical" evidence="4">
    <location>
        <begin position="344"/>
        <end position="365"/>
    </location>
</feature>
<feature type="transmembrane region" description="Helical" evidence="4">
    <location>
        <begin position="136"/>
        <end position="161"/>
    </location>
</feature>
<feature type="transmembrane region" description="Helical" evidence="4">
    <location>
        <begin position="12"/>
        <end position="31"/>
    </location>
</feature>
<dbReference type="Proteomes" id="UP000306441">
    <property type="component" value="Unassembled WGS sequence"/>
</dbReference>
<dbReference type="InterPro" id="IPR020846">
    <property type="entry name" value="MFS_dom"/>
</dbReference>
<feature type="transmembrane region" description="Helical" evidence="4">
    <location>
        <begin position="86"/>
        <end position="109"/>
    </location>
</feature>
<name>A0ABY2Q4C0_9HYPH</name>
<evidence type="ECO:0000256" key="2">
    <source>
        <dbReference type="ARBA" id="ARBA00022989"/>
    </source>
</evidence>
<dbReference type="InterPro" id="IPR011701">
    <property type="entry name" value="MFS"/>
</dbReference>
<evidence type="ECO:0000259" key="5">
    <source>
        <dbReference type="PROSITE" id="PS50850"/>
    </source>
</evidence>